<dbReference type="RefSeq" id="WP_386047567.1">
    <property type="nucleotide sequence ID" value="NZ_JBHUIO010000008.1"/>
</dbReference>
<reference evidence="2" key="1">
    <citation type="journal article" date="2019" name="Int. J. Syst. Evol. Microbiol.">
        <title>The Global Catalogue of Microorganisms (GCM) 10K type strain sequencing project: providing services to taxonomists for standard genome sequencing and annotation.</title>
        <authorList>
            <consortium name="The Broad Institute Genomics Platform"/>
            <consortium name="The Broad Institute Genome Sequencing Center for Infectious Disease"/>
            <person name="Wu L."/>
            <person name="Ma J."/>
        </authorList>
    </citation>
    <scope>NUCLEOTIDE SEQUENCE [LARGE SCALE GENOMIC DNA]</scope>
    <source>
        <strain evidence="2">CGMCC 1.13574</strain>
    </source>
</reference>
<comment type="caution">
    <text evidence="1">The sequence shown here is derived from an EMBL/GenBank/DDBJ whole genome shotgun (WGS) entry which is preliminary data.</text>
</comment>
<evidence type="ECO:0000313" key="1">
    <source>
        <dbReference type="EMBL" id="MFD2171071.1"/>
    </source>
</evidence>
<gene>
    <name evidence="1" type="ORF">ACFSOY_13910</name>
</gene>
<protein>
    <submittedName>
        <fullName evidence="1">Uncharacterized protein</fullName>
    </submittedName>
</protein>
<dbReference type="Proteomes" id="UP001597343">
    <property type="component" value="Unassembled WGS sequence"/>
</dbReference>
<organism evidence="1 2">
    <name type="scientific">Tumebacillus lipolyticus</name>
    <dbReference type="NCBI Taxonomy" id="1280370"/>
    <lineage>
        <taxon>Bacteria</taxon>
        <taxon>Bacillati</taxon>
        <taxon>Bacillota</taxon>
        <taxon>Bacilli</taxon>
        <taxon>Bacillales</taxon>
        <taxon>Alicyclobacillaceae</taxon>
        <taxon>Tumebacillus</taxon>
    </lineage>
</organism>
<accession>A0ABW5A0M4</accession>
<dbReference type="EMBL" id="JBHUIO010000008">
    <property type="protein sequence ID" value="MFD2171071.1"/>
    <property type="molecule type" value="Genomic_DNA"/>
</dbReference>
<proteinExistence type="predicted"/>
<evidence type="ECO:0000313" key="2">
    <source>
        <dbReference type="Proteomes" id="UP001597343"/>
    </source>
</evidence>
<sequence>MTNLIISAIALIVVILAFSYAYYLFHLLLTITKCPDCGRIMQKVMYTELLEDKEQRQVLYECRFCQSKRIKKSSLPRGRKFTLYP</sequence>
<keyword evidence="2" id="KW-1185">Reference proteome</keyword>
<name>A0ABW5A0M4_9BACL</name>